<protein>
    <submittedName>
        <fullName evidence="2">Uncharacterized protein</fullName>
    </submittedName>
</protein>
<dbReference type="AlphaFoldDB" id="E2AEM0"/>
<feature type="compositionally biased region" description="Basic residues" evidence="1">
    <location>
        <begin position="400"/>
        <end position="415"/>
    </location>
</feature>
<sequence length="415" mass="46039">MATKYESSSSTTTKKTPKNYYVCSELKFLQVVMVQSSLGQTILKLMNNFLWTVEKCAEWSLPDQEIDLDEDENKKKSGLVRPLPWILFLPSLIILRILRMTVNAGALLIGYSQVTPSGLISRKRLNDVKKSGMKEKQNKDERSSMNEARKALIKSIRLTLSSLSCLDMSKPTPSPPPTKIHVSSVLDPDAPTTTTSEEKSATESTDATEKQENLTSCSESSSSEDEKNEEEETLKEKIDRLALESSDEDEDFDPADCSSSSIDKSNEEDDDDNVNDGNVSSTELCDIVKEANVLFNRTTAMQNEIEKFQASERAAAQVCDQRLLAEESRDKVEEHLLQSTTIDSPTCCTPDRSSQEGDSIFYSPISSDSDKASIAEKTSKTSGETNNGAIVEKRSTNVSKCHKGKRTSHGNRKKK</sequence>
<feature type="region of interest" description="Disordered" evidence="1">
    <location>
        <begin position="342"/>
        <end position="415"/>
    </location>
</feature>
<feature type="compositionally biased region" description="Basic and acidic residues" evidence="1">
    <location>
        <begin position="368"/>
        <end position="379"/>
    </location>
</feature>
<reference evidence="2 3" key="1">
    <citation type="journal article" date="2010" name="Science">
        <title>Genomic comparison of the ants Camponotus floridanus and Harpegnathos saltator.</title>
        <authorList>
            <person name="Bonasio R."/>
            <person name="Zhang G."/>
            <person name="Ye C."/>
            <person name="Mutti N.S."/>
            <person name="Fang X."/>
            <person name="Qin N."/>
            <person name="Donahue G."/>
            <person name="Yang P."/>
            <person name="Li Q."/>
            <person name="Li C."/>
            <person name="Zhang P."/>
            <person name="Huang Z."/>
            <person name="Berger S.L."/>
            <person name="Reinberg D."/>
            <person name="Wang J."/>
            <person name="Liebig J."/>
        </authorList>
    </citation>
    <scope>NUCLEOTIDE SEQUENCE [LARGE SCALE GENOMIC DNA]</scope>
    <source>
        <strain evidence="3">C129</strain>
    </source>
</reference>
<feature type="region of interest" description="Disordered" evidence="1">
    <location>
        <begin position="167"/>
        <end position="279"/>
    </location>
</feature>
<evidence type="ECO:0000313" key="3">
    <source>
        <dbReference type="Proteomes" id="UP000000311"/>
    </source>
</evidence>
<feature type="compositionally biased region" description="Acidic residues" evidence="1">
    <location>
        <begin position="222"/>
        <end position="233"/>
    </location>
</feature>
<organism evidence="3">
    <name type="scientific">Camponotus floridanus</name>
    <name type="common">Florida carpenter ant</name>
    <dbReference type="NCBI Taxonomy" id="104421"/>
    <lineage>
        <taxon>Eukaryota</taxon>
        <taxon>Metazoa</taxon>
        <taxon>Ecdysozoa</taxon>
        <taxon>Arthropoda</taxon>
        <taxon>Hexapoda</taxon>
        <taxon>Insecta</taxon>
        <taxon>Pterygota</taxon>
        <taxon>Neoptera</taxon>
        <taxon>Endopterygota</taxon>
        <taxon>Hymenoptera</taxon>
        <taxon>Apocrita</taxon>
        <taxon>Aculeata</taxon>
        <taxon>Formicoidea</taxon>
        <taxon>Formicidae</taxon>
        <taxon>Formicinae</taxon>
        <taxon>Camponotus</taxon>
    </lineage>
</organism>
<dbReference type="InParanoid" id="E2AEM0"/>
<feature type="compositionally biased region" description="Acidic residues" evidence="1">
    <location>
        <begin position="245"/>
        <end position="254"/>
    </location>
</feature>
<keyword evidence="3" id="KW-1185">Reference proteome</keyword>
<dbReference type="STRING" id="104421.E2AEM0"/>
<name>E2AEM0_CAMFO</name>
<feature type="region of interest" description="Disordered" evidence="1">
    <location>
        <begin position="125"/>
        <end position="147"/>
    </location>
</feature>
<dbReference type="Pfam" id="PF16091">
    <property type="entry name" value="DUF4820"/>
    <property type="match status" value="1"/>
</dbReference>
<dbReference type="InterPro" id="IPR032150">
    <property type="entry name" value="DUF4820"/>
</dbReference>
<evidence type="ECO:0000256" key="1">
    <source>
        <dbReference type="SAM" id="MobiDB-lite"/>
    </source>
</evidence>
<dbReference type="Proteomes" id="UP000000311">
    <property type="component" value="Unassembled WGS sequence"/>
</dbReference>
<feature type="compositionally biased region" description="Basic and acidic residues" evidence="1">
    <location>
        <begin position="196"/>
        <end position="212"/>
    </location>
</feature>
<accession>E2AEM0</accession>
<dbReference type="OrthoDB" id="7398970at2759"/>
<gene>
    <name evidence="2" type="ORF">EAG_10679</name>
</gene>
<evidence type="ECO:0000313" key="2">
    <source>
        <dbReference type="EMBL" id="EFN68095.1"/>
    </source>
</evidence>
<dbReference type="EMBL" id="GL438870">
    <property type="protein sequence ID" value="EFN68095.1"/>
    <property type="molecule type" value="Genomic_DNA"/>
</dbReference>
<dbReference type="OMA" id="TRIHISA"/>
<proteinExistence type="predicted"/>